<dbReference type="Gene3D" id="2.160.20.120">
    <property type="match status" value="1"/>
</dbReference>
<dbReference type="EMBL" id="JBBEUB010000006">
    <property type="protein sequence ID" value="MEJ2904537.1"/>
    <property type="molecule type" value="Genomic_DNA"/>
</dbReference>
<evidence type="ECO:0000313" key="4">
    <source>
        <dbReference type="Proteomes" id="UP001378956"/>
    </source>
</evidence>
<accession>A0ABU8NQN5</accession>
<feature type="domain" description="Putative auto-transporter adhesin head GIN" evidence="2">
    <location>
        <begin position="44"/>
        <end position="180"/>
    </location>
</feature>
<sequence length="196" mass="21477">MKTLTKTLFASAFTAIILTSSAISTFAANPSTQLLSFKTGTITFNKVVISGNVKVILVKGSEEEVRIDEYYNSSKTTIARKGYNLLINSTDRYPVTIIVTVKDLNRIQASGNASVVTRGELNLTCLQIFLNDNATANVRTNANSMYTILKGESTLKLSGTADSHTYIANKIENISFENFVCQKTDRLTNELIASKQ</sequence>
<evidence type="ECO:0000313" key="3">
    <source>
        <dbReference type="EMBL" id="MEJ2904537.1"/>
    </source>
</evidence>
<keyword evidence="4" id="KW-1185">Reference proteome</keyword>
<dbReference type="InterPro" id="IPR021255">
    <property type="entry name" value="DUF2807"/>
</dbReference>
<dbReference type="Pfam" id="PF10988">
    <property type="entry name" value="DUF2807"/>
    <property type="match status" value="1"/>
</dbReference>
<comment type="caution">
    <text evidence="3">The sequence shown here is derived from an EMBL/GenBank/DDBJ whole genome shotgun (WGS) entry which is preliminary data.</text>
</comment>
<gene>
    <name evidence="3" type="ORF">WAE58_19000</name>
</gene>
<proteinExistence type="predicted"/>
<reference evidence="3 4" key="1">
    <citation type="submission" date="2024-03" db="EMBL/GenBank/DDBJ databases">
        <title>Sequence of Lycoming College Course Isolates.</title>
        <authorList>
            <person name="Plotts O."/>
            <person name="Newman J."/>
        </authorList>
    </citation>
    <scope>NUCLEOTIDE SEQUENCE [LARGE SCALE GENOMIC DNA]</scope>
    <source>
        <strain evidence="3 4">CJB-3</strain>
    </source>
</reference>
<feature type="signal peptide" evidence="1">
    <location>
        <begin position="1"/>
        <end position="27"/>
    </location>
</feature>
<evidence type="ECO:0000256" key="1">
    <source>
        <dbReference type="SAM" id="SignalP"/>
    </source>
</evidence>
<organism evidence="3 4">
    <name type="scientific">Pedobacter panaciterrae</name>
    <dbReference type="NCBI Taxonomy" id="363849"/>
    <lineage>
        <taxon>Bacteria</taxon>
        <taxon>Pseudomonadati</taxon>
        <taxon>Bacteroidota</taxon>
        <taxon>Sphingobacteriia</taxon>
        <taxon>Sphingobacteriales</taxon>
        <taxon>Sphingobacteriaceae</taxon>
        <taxon>Pedobacter</taxon>
    </lineage>
</organism>
<feature type="chain" id="PRO_5046473649" evidence="1">
    <location>
        <begin position="28"/>
        <end position="196"/>
    </location>
</feature>
<dbReference type="Proteomes" id="UP001378956">
    <property type="component" value="Unassembled WGS sequence"/>
</dbReference>
<keyword evidence="1" id="KW-0732">Signal</keyword>
<evidence type="ECO:0000259" key="2">
    <source>
        <dbReference type="Pfam" id="PF10988"/>
    </source>
</evidence>
<protein>
    <submittedName>
        <fullName evidence="3">DUF2807 domain-containing protein</fullName>
    </submittedName>
</protein>
<dbReference type="RefSeq" id="WP_337717267.1">
    <property type="nucleotide sequence ID" value="NZ_JBBEUB010000006.1"/>
</dbReference>
<name>A0ABU8NQN5_9SPHI</name>